<dbReference type="InterPro" id="IPR036388">
    <property type="entry name" value="WH-like_DNA-bd_sf"/>
</dbReference>
<proteinExistence type="predicted"/>
<keyword evidence="2" id="KW-1185">Reference proteome</keyword>
<organism evidence="1 2">
    <name type="scientific">Corynebacterium camporealensis</name>
    <dbReference type="NCBI Taxonomy" id="161896"/>
    <lineage>
        <taxon>Bacteria</taxon>
        <taxon>Bacillati</taxon>
        <taxon>Actinomycetota</taxon>
        <taxon>Actinomycetes</taxon>
        <taxon>Mycobacteriales</taxon>
        <taxon>Corynebacteriaceae</taxon>
        <taxon>Corynebacterium</taxon>
    </lineage>
</organism>
<sequence>MEAAPPPRSSTELFPDALRLSPKQRLVLNTLQEFPQGARAQEVAKKLDMHVNTARGHLDELVKTGAVRVTRAPAKGRGRPSLIFQVRVPDNRVVAEEYIALIAVMSELFADNAELNDFHSAKARDIGKQWANQVHQPTYIPGTDAFRTVFHALRELGFDPTADNSEEDEKSIEAKKQCIELNACPFVAAGVKPSPFVCAIHDGYLETTAKRLPGDVSLSLTPKSGNGVCKVELEKL</sequence>
<dbReference type="STRING" id="161896.UL81_04860"/>
<dbReference type="RefSeq" id="WP_035105660.1">
    <property type="nucleotide sequence ID" value="NZ_CP011311.1"/>
</dbReference>
<reference evidence="1 2" key="1">
    <citation type="journal article" date="2015" name="Genome Announc.">
        <title>Complete Genome Sequence of Corynebacterium camporealensis DSM 44610, Isolated from the Milk of a Manchega Sheep with Subclinical Mastitis.</title>
        <authorList>
            <person name="Ruckert C."/>
            <person name="Albersmeier A."/>
            <person name="Winkler A."/>
            <person name="Tauch A."/>
        </authorList>
    </citation>
    <scope>NUCLEOTIDE SEQUENCE [LARGE SCALE GENOMIC DNA]</scope>
    <source>
        <strain evidence="1 2">DSM 44610</strain>
    </source>
</reference>
<dbReference type="SUPFAM" id="SSF46785">
    <property type="entry name" value="Winged helix' DNA-binding domain"/>
    <property type="match status" value="1"/>
</dbReference>
<protein>
    <submittedName>
        <fullName evidence="1">Putative transcriptional regulator</fullName>
    </submittedName>
</protein>
<name>A0A0F6TAC9_9CORY</name>
<dbReference type="InterPro" id="IPR036390">
    <property type="entry name" value="WH_DNA-bd_sf"/>
</dbReference>
<dbReference type="OrthoDB" id="3399802at2"/>
<dbReference type="EMBL" id="CP011311">
    <property type="protein sequence ID" value="AKE38944.1"/>
    <property type="molecule type" value="Genomic_DNA"/>
</dbReference>
<evidence type="ECO:0000313" key="2">
    <source>
        <dbReference type="Proteomes" id="UP000033566"/>
    </source>
</evidence>
<accession>A0A0F6TAC9</accession>
<evidence type="ECO:0000313" key="1">
    <source>
        <dbReference type="EMBL" id="AKE38944.1"/>
    </source>
</evidence>
<gene>
    <name evidence="1" type="ORF">UL81_04860</name>
</gene>
<dbReference type="Proteomes" id="UP000033566">
    <property type="component" value="Chromosome"/>
</dbReference>
<dbReference type="Gene3D" id="1.10.10.10">
    <property type="entry name" value="Winged helix-like DNA-binding domain superfamily/Winged helix DNA-binding domain"/>
    <property type="match status" value="1"/>
</dbReference>
<dbReference type="HOGENOM" id="CLU_078469_1_0_11"/>
<dbReference type="PATRIC" id="fig|161896.4.peg.955"/>
<dbReference type="AlphaFoldDB" id="A0A0F6TAC9"/>
<dbReference type="KEGG" id="ccj:UL81_04860"/>